<feature type="transmembrane region" description="Helical" evidence="3">
    <location>
        <begin position="232"/>
        <end position="249"/>
    </location>
</feature>
<keyword evidence="6" id="KW-1185">Reference proteome</keyword>
<proteinExistence type="predicted"/>
<comment type="subcellular location">
    <subcellularLocation>
        <location evidence="1">Endoplasmic reticulum membrane</location>
        <topology evidence="1">Multi-pass membrane protein</topology>
    </subcellularLocation>
</comment>
<dbReference type="AlphaFoldDB" id="A0A8S1M350"/>
<evidence type="ECO:0008006" key="7">
    <source>
        <dbReference type="Google" id="ProtNLM"/>
    </source>
</evidence>
<dbReference type="GO" id="GO:0098553">
    <property type="term" value="C:lumenal side of endoplasmic reticulum membrane"/>
    <property type="evidence" value="ECO:0007669"/>
    <property type="project" value="TreeGrafter"/>
</dbReference>
<evidence type="ECO:0000256" key="1">
    <source>
        <dbReference type="ARBA" id="ARBA00004477"/>
    </source>
</evidence>
<evidence type="ECO:0000256" key="3">
    <source>
        <dbReference type="SAM" id="Phobius"/>
    </source>
</evidence>
<dbReference type="Pfam" id="PF04258">
    <property type="entry name" value="Peptidase_A22B"/>
    <property type="match status" value="1"/>
</dbReference>
<keyword evidence="3" id="KW-1133">Transmembrane helix</keyword>
<dbReference type="Proteomes" id="UP000688137">
    <property type="component" value="Unassembled WGS sequence"/>
</dbReference>
<feature type="chain" id="PRO_5035874555" description="Transmembrane protein" evidence="4">
    <location>
        <begin position="16"/>
        <end position="537"/>
    </location>
</feature>
<feature type="transmembrane region" description="Helical" evidence="3">
    <location>
        <begin position="166"/>
        <end position="186"/>
    </location>
</feature>
<dbReference type="GO" id="GO:0006465">
    <property type="term" value="P:signal peptide processing"/>
    <property type="evidence" value="ECO:0007669"/>
    <property type="project" value="TreeGrafter"/>
</dbReference>
<sequence length="537" mass="63387">MFLSILIFYVECSFSQNIQLIDSLQNSWVIYSQEQSYNQQFHWKDTSCCTPPDLEMINATQTSNYENTLQVILDGYQIQDNQFSITNLGFNIQIANYTIINQTNAVINNYCLIDKIDQNSNTINSGMMEFQIAVLNPQSNQQQNLIFQYWFICQSSTFENPQQIKIHFDTSMIIIILFGCFCVWIFTKMAKIRSLKIKIDFKKQSFFNRLIAIQPFQQEDQVLYFQGFQVTWILYILYIFASIMFYVLVRYINAWYEVVLIMCLIFALFCCWFLFNELQCFLSVNLKLQVEIFKSIRVCDCISLFLSILFVVLYLTLNQAWYISNMITFCISGSLFRLFKVINLRGVALLYGFIMIFDCFYFFVLLTTIAKVNYEIIVLQYSNFPVLFQIPQFRYNLNKVCVWLSLMDLVVPGISISYLYRFDRNRNSRVYFIIGLLGLFFGIICWLLATLTPSNTKIQLPQSIFVYPLIILFTCLWAIRQGDLRIIWYGEFYDKYLMDNFIIEYNPETSKIALENSSLKQDQIANLIKGLRLEPQL</sequence>
<dbReference type="PANTHER" id="PTHR12174:SF23">
    <property type="entry name" value="MINOR HISTOCOMPATIBILITY ANTIGEN H13"/>
    <property type="match status" value="1"/>
</dbReference>
<dbReference type="InterPro" id="IPR007369">
    <property type="entry name" value="Peptidase_A22B_SPP"/>
</dbReference>
<dbReference type="EMBL" id="CAJJDM010000052">
    <property type="protein sequence ID" value="CAD8074347.1"/>
    <property type="molecule type" value="Genomic_DNA"/>
</dbReference>
<feature type="transmembrane region" description="Helical" evidence="3">
    <location>
        <begin position="458"/>
        <end position="479"/>
    </location>
</feature>
<evidence type="ECO:0000313" key="5">
    <source>
        <dbReference type="EMBL" id="CAD8074347.1"/>
    </source>
</evidence>
<feature type="transmembrane region" description="Helical" evidence="3">
    <location>
        <begin position="346"/>
        <end position="370"/>
    </location>
</feature>
<evidence type="ECO:0000313" key="6">
    <source>
        <dbReference type="Proteomes" id="UP000688137"/>
    </source>
</evidence>
<accession>A0A8S1M350</accession>
<keyword evidence="3" id="KW-0472">Membrane</keyword>
<feature type="transmembrane region" description="Helical" evidence="3">
    <location>
        <begin position="296"/>
        <end position="315"/>
    </location>
</feature>
<keyword evidence="2" id="KW-0256">Endoplasmic reticulum</keyword>
<keyword evidence="4" id="KW-0732">Signal</keyword>
<dbReference type="OMA" id="NKVCVWL"/>
<comment type="caution">
    <text evidence="5">The sequence shown here is derived from an EMBL/GenBank/DDBJ whole genome shotgun (WGS) entry which is preliminary data.</text>
</comment>
<dbReference type="GO" id="GO:0033619">
    <property type="term" value="P:membrane protein proteolysis"/>
    <property type="evidence" value="ECO:0007669"/>
    <property type="project" value="TreeGrafter"/>
</dbReference>
<evidence type="ECO:0000256" key="2">
    <source>
        <dbReference type="ARBA" id="ARBA00022824"/>
    </source>
</evidence>
<reference evidence="5" key="1">
    <citation type="submission" date="2021-01" db="EMBL/GenBank/DDBJ databases">
        <authorList>
            <consortium name="Genoscope - CEA"/>
            <person name="William W."/>
        </authorList>
    </citation>
    <scope>NUCLEOTIDE SEQUENCE</scope>
</reference>
<organism evidence="5 6">
    <name type="scientific">Paramecium primaurelia</name>
    <dbReference type="NCBI Taxonomy" id="5886"/>
    <lineage>
        <taxon>Eukaryota</taxon>
        <taxon>Sar</taxon>
        <taxon>Alveolata</taxon>
        <taxon>Ciliophora</taxon>
        <taxon>Intramacronucleata</taxon>
        <taxon>Oligohymenophorea</taxon>
        <taxon>Peniculida</taxon>
        <taxon>Parameciidae</taxon>
        <taxon>Paramecium</taxon>
    </lineage>
</organism>
<feature type="transmembrane region" description="Helical" evidence="3">
    <location>
        <begin position="255"/>
        <end position="275"/>
    </location>
</feature>
<dbReference type="PANTHER" id="PTHR12174">
    <property type="entry name" value="SIGNAL PEPTIDE PEPTIDASE"/>
    <property type="match status" value="1"/>
</dbReference>
<keyword evidence="3" id="KW-0812">Transmembrane</keyword>
<dbReference type="GO" id="GO:0042500">
    <property type="term" value="F:aspartic endopeptidase activity, intramembrane cleaving"/>
    <property type="evidence" value="ECO:0007669"/>
    <property type="project" value="InterPro"/>
</dbReference>
<evidence type="ECO:0000256" key="4">
    <source>
        <dbReference type="SAM" id="SignalP"/>
    </source>
</evidence>
<gene>
    <name evidence="5" type="ORF">PPRIM_AZ9-3.1.T0520231</name>
</gene>
<feature type="signal peptide" evidence="4">
    <location>
        <begin position="1"/>
        <end position="15"/>
    </location>
</feature>
<feature type="transmembrane region" description="Helical" evidence="3">
    <location>
        <begin position="432"/>
        <end position="452"/>
    </location>
</feature>
<name>A0A8S1M350_PARPR</name>
<protein>
    <recommendedName>
        <fullName evidence="7">Transmembrane protein</fullName>
    </recommendedName>
</protein>
<dbReference type="GO" id="GO:0098554">
    <property type="term" value="C:cytoplasmic side of endoplasmic reticulum membrane"/>
    <property type="evidence" value="ECO:0007669"/>
    <property type="project" value="TreeGrafter"/>
</dbReference>